<sequence length="72" mass="8181">MDSSELVGRFELGRWPNFPIACTRTNADEDNSWGSILCISGPQHTQKKIKILRYDIENTNPITLDSETLEDV</sequence>
<reference evidence="1 2" key="1">
    <citation type="submission" date="2018-11" db="EMBL/GenBank/DDBJ databases">
        <authorList>
            <consortium name="Pathogen Informatics"/>
        </authorList>
    </citation>
    <scope>NUCLEOTIDE SEQUENCE [LARGE SCALE GENOMIC DNA]</scope>
    <source>
        <strain>Denwood</strain>
        <strain evidence="2">Zambia</strain>
    </source>
</reference>
<dbReference type="Proteomes" id="UP000269396">
    <property type="component" value="Unassembled WGS sequence"/>
</dbReference>
<evidence type="ECO:0000313" key="1">
    <source>
        <dbReference type="EMBL" id="VDP86775.1"/>
    </source>
</evidence>
<dbReference type="EMBL" id="UZAL01050445">
    <property type="protein sequence ID" value="VDP86775.1"/>
    <property type="molecule type" value="Genomic_DNA"/>
</dbReference>
<keyword evidence="2" id="KW-1185">Reference proteome</keyword>
<protein>
    <submittedName>
        <fullName evidence="1">Uncharacterized protein</fullName>
    </submittedName>
</protein>
<dbReference type="AlphaFoldDB" id="A0A183Q6K1"/>
<gene>
    <name evidence="1" type="ORF">SMTD_LOCUS22237</name>
</gene>
<organism evidence="1 2">
    <name type="scientific">Schistosoma mattheei</name>
    <dbReference type="NCBI Taxonomy" id="31246"/>
    <lineage>
        <taxon>Eukaryota</taxon>
        <taxon>Metazoa</taxon>
        <taxon>Spiralia</taxon>
        <taxon>Lophotrochozoa</taxon>
        <taxon>Platyhelminthes</taxon>
        <taxon>Trematoda</taxon>
        <taxon>Digenea</taxon>
        <taxon>Strigeidida</taxon>
        <taxon>Schistosomatoidea</taxon>
        <taxon>Schistosomatidae</taxon>
        <taxon>Schistosoma</taxon>
    </lineage>
</organism>
<accession>A0A183Q6K1</accession>
<name>A0A183Q6K1_9TREM</name>
<proteinExistence type="predicted"/>
<evidence type="ECO:0000313" key="2">
    <source>
        <dbReference type="Proteomes" id="UP000269396"/>
    </source>
</evidence>